<proteinExistence type="predicted"/>
<comment type="caution">
    <text evidence="1">The sequence shown here is derived from an EMBL/GenBank/DDBJ whole genome shotgun (WGS) entry which is preliminary data.</text>
</comment>
<dbReference type="Proteomes" id="UP001064048">
    <property type="component" value="Chromosome 24"/>
</dbReference>
<sequence length="211" mass="23720">MYPPNYGSIAGKSYLDAVELHDDRFTCNAAGNKRSTGAVADYLTVRRKGRSPPRASRGPPNSIPQLGQKCGFASNTGDLIQLCRPRPRTRLVRHCATGLYWYPQWMGAMPHHPYPSMSDDVGTPESIQNTEIRRKTKVTDIAGKIRKWQSAGHIARRTDNRTGRKVLEWRPRTGRRSVGRVAGNQWMQVASCRSLWRSKGEAFAHQWTSSG</sequence>
<reference evidence="1 2" key="1">
    <citation type="journal article" date="2022" name="Genome Biol. Evol.">
        <title>The Spruce Budworm Genome: Reconstructing the Evolutionary History of Antifreeze Proteins.</title>
        <authorList>
            <person name="Beliveau C."/>
            <person name="Gagne P."/>
            <person name="Picq S."/>
            <person name="Vernygora O."/>
            <person name="Keeling C.I."/>
            <person name="Pinkney K."/>
            <person name="Doucet D."/>
            <person name="Wen F."/>
            <person name="Johnston J.S."/>
            <person name="Maaroufi H."/>
            <person name="Boyle B."/>
            <person name="Laroche J."/>
            <person name="Dewar K."/>
            <person name="Juretic N."/>
            <person name="Blackburn G."/>
            <person name="Nisole A."/>
            <person name="Brunet B."/>
            <person name="Brandao M."/>
            <person name="Lumley L."/>
            <person name="Duan J."/>
            <person name="Quan G."/>
            <person name="Lucarotti C.J."/>
            <person name="Roe A.D."/>
            <person name="Sperling F.A.H."/>
            <person name="Levesque R.C."/>
            <person name="Cusson M."/>
        </authorList>
    </citation>
    <scope>NUCLEOTIDE SEQUENCE [LARGE SCALE GENOMIC DNA]</scope>
    <source>
        <strain evidence="1">Glfc:IPQL:Cfum</strain>
    </source>
</reference>
<evidence type="ECO:0000313" key="1">
    <source>
        <dbReference type="EMBL" id="KAI8432770.1"/>
    </source>
</evidence>
<name>A0ACC0K9E8_CHOFU</name>
<protein>
    <submittedName>
        <fullName evidence="1">Uncharacterized protein</fullName>
    </submittedName>
</protein>
<evidence type="ECO:0000313" key="2">
    <source>
        <dbReference type="Proteomes" id="UP001064048"/>
    </source>
</evidence>
<accession>A0ACC0K9E8</accession>
<keyword evidence="2" id="KW-1185">Reference proteome</keyword>
<dbReference type="EMBL" id="CM046124">
    <property type="protein sequence ID" value="KAI8432770.1"/>
    <property type="molecule type" value="Genomic_DNA"/>
</dbReference>
<gene>
    <name evidence="1" type="ORF">MSG28_013729</name>
</gene>
<organism evidence="1 2">
    <name type="scientific">Choristoneura fumiferana</name>
    <name type="common">Spruce budworm moth</name>
    <name type="synonym">Archips fumiferana</name>
    <dbReference type="NCBI Taxonomy" id="7141"/>
    <lineage>
        <taxon>Eukaryota</taxon>
        <taxon>Metazoa</taxon>
        <taxon>Ecdysozoa</taxon>
        <taxon>Arthropoda</taxon>
        <taxon>Hexapoda</taxon>
        <taxon>Insecta</taxon>
        <taxon>Pterygota</taxon>
        <taxon>Neoptera</taxon>
        <taxon>Endopterygota</taxon>
        <taxon>Lepidoptera</taxon>
        <taxon>Glossata</taxon>
        <taxon>Ditrysia</taxon>
        <taxon>Tortricoidea</taxon>
        <taxon>Tortricidae</taxon>
        <taxon>Tortricinae</taxon>
        <taxon>Choristoneura</taxon>
    </lineage>
</organism>